<dbReference type="Pfam" id="PF13505">
    <property type="entry name" value="OMP_b-brl"/>
    <property type="match status" value="1"/>
</dbReference>
<organism evidence="4 5">
    <name type="scientific">Aquimarina intermedia</name>
    <dbReference type="NCBI Taxonomy" id="350814"/>
    <lineage>
        <taxon>Bacteria</taxon>
        <taxon>Pseudomonadati</taxon>
        <taxon>Bacteroidota</taxon>
        <taxon>Flavobacteriia</taxon>
        <taxon>Flavobacteriales</taxon>
        <taxon>Flavobacteriaceae</taxon>
        <taxon>Aquimarina</taxon>
    </lineage>
</organism>
<evidence type="ECO:0000256" key="1">
    <source>
        <dbReference type="ARBA" id="ARBA00022729"/>
    </source>
</evidence>
<name>A0A5S5C1G3_9FLAO</name>
<feature type="chain" id="PRO_5024464578" description="Outer membrane protein beta-barrel domain-containing protein" evidence="2">
    <location>
        <begin position="21"/>
        <end position="185"/>
    </location>
</feature>
<feature type="domain" description="Outer membrane protein beta-barrel" evidence="3">
    <location>
        <begin position="5"/>
        <end position="182"/>
    </location>
</feature>
<comment type="caution">
    <text evidence="4">The sequence shown here is derived from an EMBL/GenBank/DDBJ whole genome shotgun (WGS) entry which is preliminary data.</text>
</comment>
<dbReference type="AlphaFoldDB" id="A0A5S5C1G3"/>
<dbReference type="EMBL" id="VNHU01000007">
    <property type="protein sequence ID" value="TYP72180.1"/>
    <property type="molecule type" value="Genomic_DNA"/>
</dbReference>
<gene>
    <name evidence="4" type="ORF">BD809_10764</name>
</gene>
<evidence type="ECO:0000313" key="5">
    <source>
        <dbReference type="Proteomes" id="UP000324376"/>
    </source>
</evidence>
<proteinExistence type="predicted"/>
<dbReference type="Proteomes" id="UP000324376">
    <property type="component" value="Unassembled WGS sequence"/>
</dbReference>
<keyword evidence="5" id="KW-1185">Reference proteome</keyword>
<feature type="signal peptide" evidence="2">
    <location>
        <begin position="1"/>
        <end position="20"/>
    </location>
</feature>
<accession>A0A5S5C1G3</accession>
<keyword evidence="1 2" id="KW-0732">Signal</keyword>
<dbReference type="SUPFAM" id="SSF56925">
    <property type="entry name" value="OMPA-like"/>
    <property type="match status" value="1"/>
</dbReference>
<evidence type="ECO:0000313" key="4">
    <source>
        <dbReference type="EMBL" id="TYP72180.1"/>
    </source>
</evidence>
<dbReference type="InterPro" id="IPR011250">
    <property type="entry name" value="OMP/PagP_B-barrel"/>
</dbReference>
<evidence type="ECO:0000256" key="2">
    <source>
        <dbReference type="SAM" id="SignalP"/>
    </source>
</evidence>
<dbReference type="Gene3D" id="2.40.160.20">
    <property type="match status" value="1"/>
</dbReference>
<protein>
    <recommendedName>
        <fullName evidence="3">Outer membrane protein beta-barrel domain-containing protein</fullName>
    </recommendedName>
</protein>
<dbReference type="RefSeq" id="WP_148783063.1">
    <property type="nucleotide sequence ID" value="NZ_VNHU01000007.1"/>
</dbReference>
<evidence type="ECO:0000259" key="3">
    <source>
        <dbReference type="Pfam" id="PF13505"/>
    </source>
</evidence>
<sequence>MKKFLLFVGIAMLSFASANAQVKFGFGLGYASPMGDASDFLDGGISAHLEVGYGVTEDIDVSFLYQGDFLVGADIANDSYGNLTIGSYLVNTRYFFKKEGFRPYASLGLGMANVGGVELEASNNNSELELKTDSKSNFGIRPALGFKYKVLNFNVAYLSAGKTDLDQSVGDLTVNIGLLFTFGGN</sequence>
<dbReference type="InterPro" id="IPR027385">
    <property type="entry name" value="Beta-barrel_OMP"/>
</dbReference>
<dbReference type="OrthoDB" id="1161695at2"/>
<reference evidence="4 5" key="1">
    <citation type="submission" date="2019-07" db="EMBL/GenBank/DDBJ databases">
        <title>Genomic Encyclopedia of Archaeal and Bacterial Type Strains, Phase II (KMG-II): from individual species to whole genera.</title>
        <authorList>
            <person name="Goeker M."/>
        </authorList>
    </citation>
    <scope>NUCLEOTIDE SEQUENCE [LARGE SCALE GENOMIC DNA]</scope>
    <source>
        <strain evidence="4 5">DSM 17527</strain>
    </source>
</reference>